<protein>
    <submittedName>
        <fullName evidence="1">Uncharacterized protein</fullName>
    </submittedName>
</protein>
<dbReference type="EMBL" id="BJHX01000001">
    <property type="protein sequence ID" value="GDY67246.1"/>
    <property type="molecule type" value="Genomic_DNA"/>
</dbReference>
<reference evidence="2 3" key="1">
    <citation type="submission" date="2019-04" db="EMBL/GenBank/DDBJ databases">
        <title>Draft genome sequences of Streptomyces avermitilis ATCC 31267.</title>
        <authorList>
            <person name="Komaki H."/>
            <person name="Tamura T."/>
            <person name="Hosoyama A."/>
        </authorList>
    </citation>
    <scope>NUCLEOTIDE SEQUENCE [LARGE SCALE GENOMIC DNA]</scope>
    <source>
        <strain evidence="2 3">ATCC 31267</strain>
    </source>
</reference>
<dbReference type="Proteomes" id="UP000299211">
    <property type="component" value="Unassembled WGS sequence"/>
</dbReference>
<gene>
    <name evidence="1" type="ORF">SAV14893_066390</name>
    <name evidence="2" type="ORF">SAV31267_019500</name>
</gene>
<dbReference type="Proteomes" id="UP000302139">
    <property type="component" value="Unassembled WGS sequence"/>
</dbReference>
<dbReference type="EMBL" id="BJHY01000001">
    <property type="protein sequence ID" value="GDY72465.1"/>
    <property type="molecule type" value="Genomic_DNA"/>
</dbReference>
<reference evidence="1 4" key="2">
    <citation type="submission" date="2019-04" db="EMBL/GenBank/DDBJ databases">
        <title>Draft genome sequences of Streptomyces avermitilis NBRC 14893.</title>
        <authorList>
            <person name="Komaki H."/>
            <person name="Tamura T."/>
            <person name="Hosoyama A."/>
        </authorList>
    </citation>
    <scope>NUCLEOTIDE SEQUENCE [LARGE SCALE GENOMIC DNA]</scope>
    <source>
        <strain evidence="1 4">NBRC 14893</strain>
    </source>
</reference>
<name>A0A4D4M5R7_STRAX</name>
<dbReference type="AlphaFoldDB" id="A0A4D4M5R7"/>
<evidence type="ECO:0000313" key="3">
    <source>
        <dbReference type="Proteomes" id="UP000299211"/>
    </source>
</evidence>
<accession>A0A4D4M5R7</accession>
<proteinExistence type="predicted"/>
<evidence type="ECO:0000313" key="4">
    <source>
        <dbReference type="Proteomes" id="UP000302139"/>
    </source>
</evidence>
<sequence length="64" mass="7031">MDAARRGHLVASLSLKQEYDCTWGVEWAQIVCALLLGLSTGPSRGEPALHMTYAAQQCAVRDRQ</sequence>
<evidence type="ECO:0000313" key="1">
    <source>
        <dbReference type="EMBL" id="GDY67246.1"/>
    </source>
</evidence>
<evidence type="ECO:0000313" key="2">
    <source>
        <dbReference type="EMBL" id="GDY72465.1"/>
    </source>
</evidence>
<comment type="caution">
    <text evidence="1">The sequence shown here is derived from an EMBL/GenBank/DDBJ whole genome shotgun (WGS) entry which is preliminary data.</text>
</comment>
<organism evidence="1 4">
    <name type="scientific">Streptomyces avermitilis</name>
    <dbReference type="NCBI Taxonomy" id="33903"/>
    <lineage>
        <taxon>Bacteria</taxon>
        <taxon>Bacillati</taxon>
        <taxon>Actinomycetota</taxon>
        <taxon>Actinomycetes</taxon>
        <taxon>Kitasatosporales</taxon>
        <taxon>Streptomycetaceae</taxon>
        <taxon>Streptomyces</taxon>
    </lineage>
</organism>